<organism evidence="3 4">
    <name type="scientific">Symbiodinium pilosum</name>
    <name type="common">Dinoflagellate</name>
    <dbReference type="NCBI Taxonomy" id="2952"/>
    <lineage>
        <taxon>Eukaryota</taxon>
        <taxon>Sar</taxon>
        <taxon>Alveolata</taxon>
        <taxon>Dinophyceae</taxon>
        <taxon>Suessiales</taxon>
        <taxon>Symbiodiniaceae</taxon>
        <taxon>Symbiodinium</taxon>
    </lineage>
</organism>
<dbReference type="Gene3D" id="3.40.50.11290">
    <property type="match status" value="1"/>
</dbReference>
<dbReference type="Proteomes" id="UP000649617">
    <property type="component" value="Unassembled WGS sequence"/>
</dbReference>
<evidence type="ECO:0000259" key="2">
    <source>
        <dbReference type="PROSITE" id="PS50405"/>
    </source>
</evidence>
<dbReference type="PANTHER" id="PTHR34595">
    <property type="entry name" value="BLR5612 PROTEIN"/>
    <property type="match status" value="1"/>
</dbReference>
<dbReference type="Gene3D" id="3.30.1490.270">
    <property type="match status" value="1"/>
</dbReference>
<keyword evidence="4" id="KW-1185">Reference proteome</keyword>
<dbReference type="InterPro" id="IPR007296">
    <property type="entry name" value="DUF403"/>
</dbReference>
<dbReference type="SUPFAM" id="SSF56059">
    <property type="entry name" value="Glutathione synthetase ATP-binding domain-like"/>
    <property type="match status" value="1"/>
</dbReference>
<dbReference type="InterPro" id="IPR036282">
    <property type="entry name" value="Glutathione-S-Trfase_C_sf"/>
</dbReference>
<dbReference type="PROSITE" id="PS50405">
    <property type="entry name" value="GST_CTER"/>
    <property type="match status" value="1"/>
</dbReference>
<dbReference type="InterPro" id="IPR001466">
    <property type="entry name" value="Beta-lactam-related"/>
</dbReference>
<dbReference type="InterPro" id="IPR010987">
    <property type="entry name" value="Glutathione-S-Trfase_C-like"/>
</dbReference>
<dbReference type="Gene3D" id="3.40.30.10">
    <property type="entry name" value="Glutaredoxin"/>
    <property type="match status" value="1"/>
</dbReference>
<sequence length="1321" mass="147620">MAINWQTYQADNVWDELIAPNGRARKGGAALKSALGKLDDNELLERRHAAELAIRSMGITFTVYSGEGSDTIDREWPFDIIPRLVMKSEWDEITKGLIQRVKALNLFIDDIYHKQQILKDGVLPRQYIDKSKDFRPECMGVSPPQGMWAHICGSDLVRGGDGTMYVLEDNLRVPSGVSYMLENREVMKRVFPELFSDYLIHPVDDYPTELAKCLRSLNPNSTRSPQLAVLTPGIYNSAYFEHAYLANAMAAELVEGRDLEVGKDDYLYMRTIQGLVRVDVLYRRIDDSFLDPEVFNPESALGVPGIMRAWRAGKVALANAPGCGVADDKVIYTYVPDMIKYYLGEKALIPNVPSYRCVEKEHRDYVLDNLDKLVVKPANESGGYGMLIGPKASKKERDQFARQIRANPRNYMAQPMLNLSTSPTLIDANAEPRHLDLRPFILSGADHYVTTGGLTRVAMRKGSIVVNSLVSVNANLMIDLPALLPLGWMPLVEILSQEEEYLALYGDRKLDPKSASNRSARETNEKSVVKFLLSDQRNPGSLLNALAFARENARTLRGSFPRGAYEHINEAYLSAKDLLQEPLSRSRRNTGLQEIIGHLDQINGFLSSTMLHNASWQFYRLGNFIERADMTTRLIDLRTTNLVESASDLEPFTIIQWRSVLNSLDSMQNYTISMQNPVNQEDVLEFLLKNDDLPRSLMRCLNTVRNCLRQLPNNTEPLELVNNMRRQLQRARVRTLKDDRLAFEEVKAPPTQKDDNLARTPMGKMPSIGVDGKYLSESLAIAQYLDAIAPKPALLPSDPWQAAKVMELVYHIKLDVELVARRCLPEALFGQTVSEETKTSTHADLQRGLAAVNRIIVCDPYAAGSTLTLADYYLYFCYGLADVITQKMFNESIIAQNPDIAALMQKLAAHPSIARVEAEKVQAKEIPTAKPESVGMSSERLARISKAMQGYIDEDLTPGVITAIVRKGKLIHFETHGDMDVEAGKAMREDAIFRIASMTKPITSVALMMLWEEGHFQLRDPVSKFIPAFADVKVSTTGDASGATGELVELKRPIQIRDMLTHTAGLANSYVGNTEAYRAAMGGEPTRDNAHLMEKLVQIPLNYQPGEAWQYSVATDVVGRLVEVISGQTLDEFFKERIFKPLDMPDTHFYMDEDKAARLTAQYTPGEDMKITLQDPGSAESRWITGPKTLFRGAGGLASTTRDYLRFQQMMLNGGELDGTRLLAPSTVSLMLENHTGDLDLWLAGPGMSFGLGYGVVTDRGAAATPLSEGSGYWGGAYCTLSWLDPEQELVGVIMTQVRPYTHINIRQDFQVLTYQAIIDD</sequence>
<evidence type="ECO:0000313" key="3">
    <source>
        <dbReference type="EMBL" id="CAE7314399.1"/>
    </source>
</evidence>
<evidence type="ECO:0000259" key="1">
    <source>
        <dbReference type="PROSITE" id="PS50404"/>
    </source>
</evidence>
<dbReference type="InterPro" id="IPR036249">
    <property type="entry name" value="Thioredoxin-like_sf"/>
</dbReference>
<accession>A0A812P276</accession>
<dbReference type="InterPro" id="IPR051680">
    <property type="entry name" value="ATP-dep_Glu-Cys_Ligase-2"/>
</dbReference>
<dbReference type="PANTHER" id="PTHR34595:SF7">
    <property type="entry name" value="SLL1039 PROTEIN"/>
    <property type="match status" value="1"/>
</dbReference>
<name>A0A812P276_SYMPI</name>
<dbReference type="InterPro" id="IPR004046">
    <property type="entry name" value="GST_C"/>
</dbReference>
<dbReference type="Pfam" id="PF02798">
    <property type="entry name" value="GST_N"/>
    <property type="match status" value="1"/>
</dbReference>
<dbReference type="Pfam" id="PF00144">
    <property type="entry name" value="Beta-lactamase"/>
    <property type="match status" value="1"/>
</dbReference>
<dbReference type="InterPro" id="IPR012338">
    <property type="entry name" value="Beta-lactam/transpept-like"/>
</dbReference>
<dbReference type="EMBL" id="CAJNIZ010011113">
    <property type="protein sequence ID" value="CAE7314399.1"/>
    <property type="molecule type" value="Genomic_DNA"/>
</dbReference>
<dbReference type="Pfam" id="PF14497">
    <property type="entry name" value="GST_C_3"/>
    <property type="match status" value="1"/>
</dbReference>
<dbReference type="PROSITE" id="PS50404">
    <property type="entry name" value="GST_NTER"/>
    <property type="match status" value="1"/>
</dbReference>
<proteinExistence type="predicted"/>
<dbReference type="OrthoDB" id="445840at2759"/>
<feature type="domain" description="GST N-terminal" evidence="1">
    <location>
        <begin position="716"/>
        <end position="793"/>
    </location>
</feature>
<protein>
    <submittedName>
        <fullName evidence="3">Uncharacterized protein</fullName>
    </submittedName>
</protein>
<dbReference type="Pfam" id="PF04168">
    <property type="entry name" value="Alpha-E"/>
    <property type="match status" value="1"/>
</dbReference>
<dbReference type="Gene3D" id="1.20.1050.10">
    <property type="match status" value="1"/>
</dbReference>
<dbReference type="SUPFAM" id="SSF47616">
    <property type="entry name" value="GST C-terminal domain-like"/>
    <property type="match status" value="1"/>
</dbReference>
<dbReference type="Pfam" id="PF14403">
    <property type="entry name" value="CP_ATPgrasp_2"/>
    <property type="match status" value="1"/>
</dbReference>
<feature type="domain" description="GST C-terminal" evidence="2">
    <location>
        <begin position="798"/>
        <end position="926"/>
    </location>
</feature>
<dbReference type="SUPFAM" id="SSF52833">
    <property type="entry name" value="Thioredoxin-like"/>
    <property type="match status" value="1"/>
</dbReference>
<dbReference type="InterPro" id="IPR004045">
    <property type="entry name" value="Glutathione_S-Trfase_N"/>
</dbReference>
<gene>
    <name evidence="3" type="ORF">SPIL2461_LOCUS7203</name>
</gene>
<dbReference type="CDD" id="cd00570">
    <property type="entry name" value="GST_N_family"/>
    <property type="match status" value="1"/>
</dbReference>
<reference evidence="3" key="1">
    <citation type="submission" date="2021-02" db="EMBL/GenBank/DDBJ databases">
        <authorList>
            <person name="Dougan E. K."/>
            <person name="Rhodes N."/>
            <person name="Thang M."/>
            <person name="Chan C."/>
        </authorList>
    </citation>
    <scope>NUCLEOTIDE SEQUENCE</scope>
</reference>
<dbReference type="SUPFAM" id="SSF56601">
    <property type="entry name" value="beta-lactamase/transpeptidase-like"/>
    <property type="match status" value="1"/>
</dbReference>
<evidence type="ECO:0000313" key="4">
    <source>
        <dbReference type="Proteomes" id="UP000649617"/>
    </source>
</evidence>
<dbReference type="InterPro" id="IPR025841">
    <property type="entry name" value="CP_ATPgrasp_2"/>
</dbReference>
<comment type="caution">
    <text evidence="3">The sequence shown here is derived from an EMBL/GenBank/DDBJ whole genome shotgun (WGS) entry which is preliminary data.</text>
</comment>
<dbReference type="Gene3D" id="3.40.710.10">
    <property type="entry name" value="DD-peptidase/beta-lactamase superfamily"/>
    <property type="match status" value="1"/>
</dbReference>